<keyword evidence="5" id="KW-0574">Periplasm</keyword>
<keyword evidence="7" id="KW-1185">Reference proteome</keyword>
<dbReference type="GO" id="GO:1901982">
    <property type="term" value="F:maltose binding"/>
    <property type="evidence" value="ECO:0007669"/>
    <property type="project" value="TreeGrafter"/>
</dbReference>
<comment type="subcellular location">
    <subcellularLocation>
        <location evidence="5">Periplasm</location>
    </subcellularLocation>
</comment>
<dbReference type="GO" id="GO:0042956">
    <property type="term" value="P:maltodextrin transmembrane transport"/>
    <property type="evidence" value="ECO:0007669"/>
    <property type="project" value="TreeGrafter"/>
</dbReference>
<dbReference type="InterPro" id="IPR006059">
    <property type="entry name" value="SBP"/>
</dbReference>
<dbReference type="NCBIfam" id="NF007011">
    <property type="entry name" value="PRK09474.1"/>
    <property type="match status" value="1"/>
</dbReference>
<dbReference type="Pfam" id="PF13416">
    <property type="entry name" value="SBP_bac_8"/>
    <property type="match status" value="1"/>
</dbReference>
<dbReference type="KEGG" id="cate:C2869_04730"/>
<keyword evidence="2 5" id="KW-0813">Transport</keyword>
<keyword evidence="3 5" id="KW-0762">Sugar transport</keyword>
<dbReference type="PANTHER" id="PTHR30061">
    <property type="entry name" value="MALTOSE-BINDING PERIPLASMIC PROTEIN"/>
    <property type="match status" value="1"/>
</dbReference>
<evidence type="ECO:0000256" key="2">
    <source>
        <dbReference type="ARBA" id="ARBA00022448"/>
    </source>
</evidence>
<dbReference type="GO" id="GO:0055052">
    <property type="term" value="C:ATP-binding cassette (ABC) transporter complex, substrate-binding subunit-containing"/>
    <property type="evidence" value="ECO:0007669"/>
    <property type="project" value="TreeGrafter"/>
</dbReference>
<reference evidence="6 7" key="1">
    <citation type="submission" date="2018-01" db="EMBL/GenBank/DDBJ databases">
        <title>Genome sequence of a Cantenovulum-like bacteria.</title>
        <authorList>
            <person name="Tan W.R."/>
            <person name="Lau N.-S."/>
            <person name="Go F."/>
            <person name="Amirul A.-A.A."/>
        </authorList>
    </citation>
    <scope>NUCLEOTIDE SEQUENCE [LARGE SCALE GENOMIC DNA]</scope>
    <source>
        <strain evidence="6 7">CCB-QB4</strain>
    </source>
</reference>
<sequence>MIYCKWPMKINKVVNACHNKAMLYTLLFQSSIRNWETTLMNTMFRKICTISLLTASFLVAPFANAWVKDELVIWTKPDDFGNDGFKKLAQRFEKETGIKVTVVVPENKEDDQATRDYNRQVVLKRGPDIFLRTHDRVGELAQAGLIAQVKPSQSTLNSVNSNYWNAVSYDGKLYGYPIAVEGVTQICNADLVAKPYETLAAVEQDIPRLRKLGKKPLIWDYMNNYFSYGFVTSEGGFTFQFSNGSYNPAVTGANNRGAITGVTAIKRLLDKNLLPKKVDYGVVDNAFKQGQVACIVNGPWSWGDYEKAGIDLLIGNLPKVKSGTPKVFIGVLSAMLNPSSPNQVLASQFIEQYFTQPSGLKLINDDKDMGAVANKTFMKQLAKGNKKLAAASQVWDNGEPMPNIPKMSRYWTHMDTALYEVMVKDQSVAKSLNAAASRITR</sequence>
<dbReference type="EMBL" id="CP026604">
    <property type="protein sequence ID" value="AWB65784.1"/>
    <property type="molecule type" value="Genomic_DNA"/>
</dbReference>
<organism evidence="6 7">
    <name type="scientific">Saccharobesus litoralis</name>
    <dbReference type="NCBI Taxonomy" id="2172099"/>
    <lineage>
        <taxon>Bacteria</taxon>
        <taxon>Pseudomonadati</taxon>
        <taxon>Pseudomonadota</taxon>
        <taxon>Gammaproteobacteria</taxon>
        <taxon>Alteromonadales</taxon>
        <taxon>Alteromonadaceae</taxon>
        <taxon>Saccharobesus</taxon>
    </lineage>
</organism>
<dbReference type="InterPro" id="IPR006060">
    <property type="entry name" value="Maltose/Cyclodextrin-bd"/>
</dbReference>
<dbReference type="SUPFAM" id="SSF53850">
    <property type="entry name" value="Periplasmic binding protein-like II"/>
    <property type="match status" value="1"/>
</dbReference>
<dbReference type="AlphaFoldDB" id="A0A2S0VNI2"/>
<gene>
    <name evidence="6" type="ORF">C2869_04730</name>
</gene>
<comment type="similarity">
    <text evidence="1 5">Belongs to the bacterial solute-binding protein 1 family.</text>
</comment>
<dbReference type="GO" id="GO:0015144">
    <property type="term" value="F:carbohydrate transmembrane transporter activity"/>
    <property type="evidence" value="ECO:0007669"/>
    <property type="project" value="InterPro"/>
</dbReference>
<accession>A0A2S0VNI2</accession>
<evidence type="ECO:0000256" key="4">
    <source>
        <dbReference type="ARBA" id="ARBA00022729"/>
    </source>
</evidence>
<name>A0A2S0VNI2_9ALTE</name>
<evidence type="ECO:0000313" key="6">
    <source>
        <dbReference type="EMBL" id="AWB65784.1"/>
    </source>
</evidence>
<dbReference type="PANTHER" id="PTHR30061:SF50">
    <property type="entry name" value="MALTOSE_MALTODEXTRIN-BINDING PERIPLASMIC PROTEIN"/>
    <property type="match status" value="1"/>
</dbReference>
<protein>
    <recommendedName>
        <fullName evidence="5">Maltodextrin-binding protein</fullName>
    </recommendedName>
</protein>
<proteinExistence type="inferred from homology"/>
<dbReference type="PRINTS" id="PR00181">
    <property type="entry name" value="MALTOSEBP"/>
</dbReference>
<dbReference type="GO" id="GO:0015768">
    <property type="term" value="P:maltose transport"/>
    <property type="evidence" value="ECO:0007669"/>
    <property type="project" value="TreeGrafter"/>
</dbReference>
<evidence type="ECO:0000256" key="5">
    <source>
        <dbReference type="RuleBase" id="RU365005"/>
    </source>
</evidence>
<dbReference type="Proteomes" id="UP000244441">
    <property type="component" value="Chromosome"/>
</dbReference>
<evidence type="ECO:0000256" key="1">
    <source>
        <dbReference type="ARBA" id="ARBA00008520"/>
    </source>
</evidence>
<evidence type="ECO:0000256" key="3">
    <source>
        <dbReference type="ARBA" id="ARBA00022597"/>
    </source>
</evidence>
<comment type="function">
    <text evidence="5">Part of the ABC transporter complex MalEFGK involved in maltose/maltodextrin import. Binds maltose and higher maltodextrins.</text>
</comment>
<dbReference type="Gene3D" id="3.40.190.10">
    <property type="entry name" value="Periplasmic binding protein-like II"/>
    <property type="match status" value="2"/>
</dbReference>
<keyword evidence="4" id="KW-0732">Signal</keyword>
<evidence type="ECO:0000313" key="7">
    <source>
        <dbReference type="Proteomes" id="UP000244441"/>
    </source>
</evidence>
<dbReference type="GO" id="GO:0042597">
    <property type="term" value="C:periplasmic space"/>
    <property type="evidence" value="ECO:0007669"/>
    <property type="project" value="UniProtKB-SubCell"/>
</dbReference>